<feature type="region of interest" description="Disordered" evidence="10">
    <location>
        <begin position="1"/>
        <end position="32"/>
    </location>
</feature>
<name>A0A9N7ZEH4_PLEPL</name>
<feature type="disulfide bond" evidence="9">
    <location>
        <begin position="129"/>
        <end position="143"/>
    </location>
</feature>
<evidence type="ECO:0000256" key="4">
    <source>
        <dbReference type="ARBA" id="ARBA00022729"/>
    </source>
</evidence>
<feature type="disulfide bond" evidence="9">
    <location>
        <begin position="145"/>
        <end position="152"/>
    </location>
</feature>
<keyword evidence="3" id="KW-0964">Secreted</keyword>
<dbReference type="GO" id="GO:0032438">
    <property type="term" value="P:melanosome organization"/>
    <property type="evidence" value="ECO:0007669"/>
    <property type="project" value="TreeGrafter"/>
</dbReference>
<dbReference type="GO" id="GO:0031779">
    <property type="term" value="F:melanocortin receptor binding"/>
    <property type="evidence" value="ECO:0007669"/>
    <property type="project" value="TreeGrafter"/>
</dbReference>
<evidence type="ECO:0000256" key="7">
    <source>
        <dbReference type="ARBA" id="ARBA00023180"/>
    </source>
</evidence>
<feature type="disulfide bond" evidence="9">
    <location>
        <begin position="122"/>
        <end position="137"/>
    </location>
</feature>
<gene>
    <name evidence="12" type="ORF">PLEPLA_LOCUS49021</name>
</gene>
<evidence type="ECO:0000256" key="2">
    <source>
        <dbReference type="ARBA" id="ARBA00017885"/>
    </source>
</evidence>
<feature type="compositionally biased region" description="Basic residues" evidence="10">
    <location>
        <begin position="99"/>
        <end position="117"/>
    </location>
</feature>
<dbReference type="Gene3D" id="4.10.760.10">
    <property type="entry name" value="Agouti domain"/>
    <property type="match status" value="1"/>
</dbReference>
<keyword evidence="7" id="KW-0325">Glycoprotein</keyword>
<reference evidence="12" key="1">
    <citation type="submission" date="2020-03" db="EMBL/GenBank/DDBJ databases">
        <authorList>
            <person name="Weist P."/>
        </authorList>
    </citation>
    <scope>NUCLEOTIDE SEQUENCE</scope>
</reference>
<comment type="caution">
    <text evidence="12">The sequence shown here is derived from an EMBL/GenBank/DDBJ whole genome shotgun (WGS) entry which is preliminary data.</text>
</comment>
<evidence type="ECO:0000313" key="12">
    <source>
        <dbReference type="EMBL" id="CAB1461146.1"/>
    </source>
</evidence>
<evidence type="ECO:0000256" key="1">
    <source>
        <dbReference type="ARBA" id="ARBA00004613"/>
    </source>
</evidence>
<dbReference type="AlphaFoldDB" id="A0A9N7ZEH4"/>
<organism evidence="12 13">
    <name type="scientific">Pleuronectes platessa</name>
    <name type="common">European plaice</name>
    <dbReference type="NCBI Taxonomy" id="8262"/>
    <lineage>
        <taxon>Eukaryota</taxon>
        <taxon>Metazoa</taxon>
        <taxon>Chordata</taxon>
        <taxon>Craniata</taxon>
        <taxon>Vertebrata</taxon>
        <taxon>Euteleostomi</taxon>
        <taxon>Actinopterygii</taxon>
        <taxon>Neopterygii</taxon>
        <taxon>Teleostei</taxon>
        <taxon>Neoteleostei</taxon>
        <taxon>Acanthomorphata</taxon>
        <taxon>Carangaria</taxon>
        <taxon>Pleuronectiformes</taxon>
        <taxon>Pleuronectoidei</taxon>
        <taxon>Pleuronectidae</taxon>
        <taxon>Pleuronectes</taxon>
    </lineage>
</organism>
<evidence type="ECO:0000256" key="6">
    <source>
        <dbReference type="ARBA" id="ARBA00023157"/>
    </source>
</evidence>
<proteinExistence type="predicted"/>
<evidence type="ECO:0000256" key="10">
    <source>
        <dbReference type="SAM" id="MobiDB-lite"/>
    </source>
</evidence>
<dbReference type="InterPro" id="IPR027300">
    <property type="entry name" value="Agouti_dom"/>
</dbReference>
<dbReference type="Pfam" id="PF05039">
    <property type="entry name" value="Agouti"/>
    <property type="match status" value="1"/>
</dbReference>
<dbReference type="GO" id="GO:0009755">
    <property type="term" value="P:hormone-mediated signaling pathway"/>
    <property type="evidence" value="ECO:0007669"/>
    <property type="project" value="InterPro"/>
</dbReference>
<evidence type="ECO:0000256" key="5">
    <source>
        <dbReference type="ARBA" id="ARBA00022854"/>
    </source>
</evidence>
<evidence type="ECO:0000259" key="11">
    <source>
        <dbReference type="PROSITE" id="PS51150"/>
    </source>
</evidence>
<dbReference type="PROSITE" id="PS51150">
    <property type="entry name" value="AGOUTI_2"/>
    <property type="match status" value="1"/>
</dbReference>
<dbReference type="Proteomes" id="UP001153269">
    <property type="component" value="Unassembled WGS sequence"/>
</dbReference>
<feature type="region of interest" description="Disordered" evidence="10">
    <location>
        <begin position="99"/>
        <end position="118"/>
    </location>
</feature>
<dbReference type="SUPFAM" id="SSF57055">
    <property type="entry name" value="Agouti-related protein"/>
    <property type="match status" value="1"/>
</dbReference>
<dbReference type="PROSITE" id="PS60024">
    <property type="entry name" value="AGOUTI_1"/>
    <property type="match status" value="1"/>
</dbReference>
<sequence length="161" mass="17812">MQDGGGVGRQRQKDVAAKRDRKDRGRRRAADGAQGKMHSFLLLGCFVLATTESFLGSAHMIPDERLSTNKVDVSNIVSQSLDIASPPVVIIELPKSVKSKRAKKQKQKKKKMARRPRPPADCVPLWGSCKSSGNVCCDFCAFCQCRLFRTVCVCRMGNPRC</sequence>
<evidence type="ECO:0000313" key="13">
    <source>
        <dbReference type="Proteomes" id="UP001153269"/>
    </source>
</evidence>
<dbReference type="SMART" id="SM00792">
    <property type="entry name" value="Agouti"/>
    <property type="match status" value="1"/>
</dbReference>
<keyword evidence="13" id="KW-1185">Reference proteome</keyword>
<evidence type="ECO:0000256" key="3">
    <source>
        <dbReference type="ARBA" id="ARBA00022525"/>
    </source>
</evidence>
<keyword evidence="6 9" id="KW-1015">Disulfide bond</keyword>
<protein>
    <recommendedName>
        <fullName evidence="2">Agouti-signaling protein</fullName>
    </recommendedName>
    <alternativeName>
        <fullName evidence="8">Agouti switch protein</fullName>
    </alternativeName>
</protein>
<feature type="compositionally biased region" description="Basic and acidic residues" evidence="10">
    <location>
        <begin position="11"/>
        <end position="23"/>
    </location>
</feature>
<dbReference type="InterPro" id="IPR007733">
    <property type="entry name" value="Agouti"/>
</dbReference>
<feature type="disulfide bond" evidence="9">
    <location>
        <begin position="140"/>
        <end position="161"/>
    </location>
</feature>
<keyword evidence="4" id="KW-0732">Signal</keyword>
<comment type="subcellular location">
    <subcellularLocation>
        <location evidence="1">Secreted</location>
    </subcellularLocation>
</comment>
<accession>A0A9N7ZEH4</accession>
<dbReference type="GO" id="GO:0005184">
    <property type="term" value="F:neuropeptide hormone activity"/>
    <property type="evidence" value="ECO:0007669"/>
    <property type="project" value="TreeGrafter"/>
</dbReference>
<dbReference type="InterPro" id="IPR036836">
    <property type="entry name" value="Agouti_dom_sf"/>
</dbReference>
<keyword evidence="5" id="KW-0960">Knottin</keyword>
<dbReference type="GO" id="GO:0005615">
    <property type="term" value="C:extracellular space"/>
    <property type="evidence" value="ECO:0007669"/>
    <property type="project" value="TreeGrafter"/>
</dbReference>
<feature type="domain" description="Agouti" evidence="11">
    <location>
        <begin position="122"/>
        <end position="161"/>
    </location>
</feature>
<evidence type="ECO:0000256" key="9">
    <source>
        <dbReference type="PROSITE-ProRule" id="PRU00494"/>
    </source>
</evidence>
<evidence type="ECO:0000256" key="8">
    <source>
        <dbReference type="ARBA" id="ARBA00033432"/>
    </source>
</evidence>
<dbReference type="EMBL" id="CADEAL010004512">
    <property type="protein sequence ID" value="CAB1461146.1"/>
    <property type="molecule type" value="Genomic_DNA"/>
</dbReference>
<dbReference type="PANTHER" id="PTHR16551">
    <property type="entry name" value="AGOUTI RELATED"/>
    <property type="match status" value="1"/>
</dbReference>
<feature type="disulfide bond" evidence="9">
    <location>
        <begin position="136"/>
        <end position="154"/>
    </location>
</feature>
<dbReference type="PANTHER" id="PTHR16551:SF1">
    <property type="entry name" value="AGOUTI-SIGNALING PROTEIN"/>
    <property type="match status" value="1"/>
</dbReference>